<sequence length="89" mass="9691">MAKRLVVKNSHRVVIKVGSSLLIEGSKGEVRRKWLESLADDIASLRAKGCEIILVSSGAIAVGRAQLEMRRRVLKLEEKQAAAAVGQIQ</sequence>
<proteinExistence type="predicted"/>
<keyword evidence="3" id="KW-0418">Kinase</keyword>
<dbReference type="GO" id="GO:0004349">
    <property type="term" value="F:glutamate 5-kinase activity"/>
    <property type="evidence" value="ECO:0007669"/>
    <property type="project" value="TreeGrafter"/>
</dbReference>
<dbReference type="PRINTS" id="PR00474">
    <property type="entry name" value="GLU5KINASE"/>
</dbReference>
<evidence type="ECO:0000256" key="3">
    <source>
        <dbReference type="ARBA" id="ARBA00022777"/>
    </source>
</evidence>
<keyword evidence="4" id="KW-0067">ATP-binding</keyword>
<accession>A0A382H5C4</accession>
<evidence type="ECO:0000256" key="1">
    <source>
        <dbReference type="ARBA" id="ARBA00022679"/>
    </source>
</evidence>
<dbReference type="EMBL" id="UINC01059267">
    <property type="protein sequence ID" value="SVB82496.1"/>
    <property type="molecule type" value="Genomic_DNA"/>
</dbReference>
<organism evidence="6">
    <name type="scientific">marine metagenome</name>
    <dbReference type="NCBI Taxonomy" id="408172"/>
    <lineage>
        <taxon>unclassified sequences</taxon>
        <taxon>metagenomes</taxon>
        <taxon>ecological metagenomes</taxon>
    </lineage>
</organism>
<dbReference type="Gene3D" id="3.40.1160.10">
    <property type="entry name" value="Acetylglutamate kinase-like"/>
    <property type="match status" value="1"/>
</dbReference>
<dbReference type="GO" id="GO:0005524">
    <property type="term" value="F:ATP binding"/>
    <property type="evidence" value="ECO:0007669"/>
    <property type="project" value="UniProtKB-KW"/>
</dbReference>
<dbReference type="PANTHER" id="PTHR43654">
    <property type="entry name" value="GLUTAMATE 5-KINASE"/>
    <property type="match status" value="1"/>
</dbReference>
<dbReference type="SUPFAM" id="SSF53633">
    <property type="entry name" value="Carbamate kinase-like"/>
    <property type="match status" value="1"/>
</dbReference>
<dbReference type="PANTHER" id="PTHR43654:SF1">
    <property type="entry name" value="ISOPENTENYL PHOSPHATE KINASE"/>
    <property type="match status" value="1"/>
</dbReference>
<feature type="domain" description="Aspartate/glutamate/uridylate kinase" evidence="5">
    <location>
        <begin position="12"/>
        <end position="88"/>
    </location>
</feature>
<evidence type="ECO:0000256" key="4">
    <source>
        <dbReference type="ARBA" id="ARBA00022840"/>
    </source>
</evidence>
<dbReference type="InterPro" id="IPR001048">
    <property type="entry name" value="Asp/Glu/Uridylate_kinase"/>
</dbReference>
<keyword evidence="2" id="KW-0547">Nucleotide-binding</keyword>
<evidence type="ECO:0000256" key="2">
    <source>
        <dbReference type="ARBA" id="ARBA00022741"/>
    </source>
</evidence>
<evidence type="ECO:0000313" key="6">
    <source>
        <dbReference type="EMBL" id="SVB82496.1"/>
    </source>
</evidence>
<reference evidence="6" key="1">
    <citation type="submission" date="2018-05" db="EMBL/GenBank/DDBJ databases">
        <authorList>
            <person name="Lanie J.A."/>
            <person name="Ng W.-L."/>
            <person name="Kazmierczak K.M."/>
            <person name="Andrzejewski T.M."/>
            <person name="Davidsen T.M."/>
            <person name="Wayne K.J."/>
            <person name="Tettelin H."/>
            <person name="Glass J.I."/>
            <person name="Rusch D."/>
            <person name="Podicherti R."/>
            <person name="Tsui H.-C.T."/>
            <person name="Winkler M.E."/>
        </authorList>
    </citation>
    <scope>NUCLEOTIDE SEQUENCE</scope>
</reference>
<protein>
    <recommendedName>
        <fullName evidence="5">Aspartate/glutamate/uridylate kinase domain-containing protein</fullName>
    </recommendedName>
</protein>
<dbReference type="Pfam" id="PF00696">
    <property type="entry name" value="AA_kinase"/>
    <property type="match status" value="1"/>
</dbReference>
<feature type="non-terminal residue" evidence="6">
    <location>
        <position position="89"/>
    </location>
</feature>
<gene>
    <name evidence="6" type="ORF">METZ01_LOCUS235350</name>
</gene>
<evidence type="ECO:0000259" key="5">
    <source>
        <dbReference type="Pfam" id="PF00696"/>
    </source>
</evidence>
<dbReference type="GO" id="GO:0005829">
    <property type="term" value="C:cytosol"/>
    <property type="evidence" value="ECO:0007669"/>
    <property type="project" value="TreeGrafter"/>
</dbReference>
<dbReference type="AlphaFoldDB" id="A0A382H5C4"/>
<dbReference type="InterPro" id="IPR036393">
    <property type="entry name" value="AceGlu_kinase-like_sf"/>
</dbReference>
<dbReference type="InterPro" id="IPR001057">
    <property type="entry name" value="Glu/AcGlu_kinase"/>
</dbReference>
<keyword evidence="1" id="KW-0808">Transferase</keyword>
<name>A0A382H5C4_9ZZZZ</name>